<dbReference type="STRING" id="1041146.GCA_000427985_03528"/>
<dbReference type="EMBL" id="PIQN01000033">
    <property type="protein sequence ID" value="PKA39039.1"/>
    <property type="molecule type" value="Genomic_DNA"/>
</dbReference>
<dbReference type="InterPro" id="IPR018550">
    <property type="entry name" value="Lipid-A_deacylase-rel"/>
</dbReference>
<reference evidence="1 2" key="2">
    <citation type="submission" date="2017-12" db="EMBL/GenBank/DDBJ databases">
        <title>Genome sequence of Rhizobium sullae HCNT1 isolated from Sulla coronaria nodules and featuring peculiar denitrification phenotypes.</title>
        <authorList>
            <person name="De Diego-Diaz B."/>
            <person name="Treu L."/>
            <person name="Campanaro S."/>
            <person name="Da Silva Duarte V."/>
            <person name="Basaglia M."/>
            <person name="Favaro L."/>
            <person name="Casella S."/>
            <person name="Squartini A."/>
        </authorList>
    </citation>
    <scope>NUCLEOTIDE SEQUENCE [LARGE SCALE GENOMIC DNA]</scope>
    <source>
        <strain evidence="1 2">HCNT1</strain>
    </source>
</reference>
<name>A0A2N0CYV7_RHISU</name>
<evidence type="ECO:0000313" key="2">
    <source>
        <dbReference type="Proteomes" id="UP000232164"/>
    </source>
</evidence>
<dbReference type="Gene3D" id="2.40.160.20">
    <property type="match status" value="1"/>
</dbReference>
<dbReference type="Pfam" id="PF09411">
    <property type="entry name" value="PagL"/>
    <property type="match status" value="1"/>
</dbReference>
<reference evidence="1 2" key="1">
    <citation type="submission" date="2017-11" db="EMBL/GenBank/DDBJ databases">
        <authorList>
            <person name="Han C.G."/>
        </authorList>
    </citation>
    <scope>NUCLEOTIDE SEQUENCE [LARGE SCALE GENOMIC DNA]</scope>
    <source>
        <strain evidence="1 2">HCNT1</strain>
    </source>
</reference>
<keyword evidence="1" id="KW-0378">Hydrolase</keyword>
<dbReference type="AlphaFoldDB" id="A0A2N0CYV7"/>
<comment type="caution">
    <text evidence="1">The sequence shown here is derived from an EMBL/GenBank/DDBJ whole genome shotgun (WGS) entry which is preliminary data.</text>
</comment>
<gene>
    <name evidence="1" type="ORF">CWR43_34985</name>
</gene>
<evidence type="ECO:0000313" key="1">
    <source>
        <dbReference type="EMBL" id="PKA39039.1"/>
    </source>
</evidence>
<dbReference type="GO" id="GO:0016787">
    <property type="term" value="F:hydrolase activity"/>
    <property type="evidence" value="ECO:0007669"/>
    <property type="project" value="UniProtKB-KW"/>
</dbReference>
<dbReference type="Proteomes" id="UP000232164">
    <property type="component" value="Unassembled WGS sequence"/>
</dbReference>
<proteinExistence type="predicted"/>
<protein>
    <submittedName>
        <fullName evidence="1">Acyloxyacyl hydrolase</fullName>
    </submittedName>
</protein>
<accession>A0A2N0CYV7</accession>
<organism evidence="1 2">
    <name type="scientific">Rhizobium sullae</name>
    <name type="common">Rhizobium hedysari</name>
    <dbReference type="NCBI Taxonomy" id="50338"/>
    <lineage>
        <taxon>Bacteria</taxon>
        <taxon>Pseudomonadati</taxon>
        <taxon>Pseudomonadota</taxon>
        <taxon>Alphaproteobacteria</taxon>
        <taxon>Hyphomicrobiales</taxon>
        <taxon>Rhizobiaceae</taxon>
        <taxon>Rhizobium/Agrobacterium group</taxon>
        <taxon>Rhizobium</taxon>
    </lineage>
</organism>
<sequence>MTTAGRGLMPRSLSILLASMIADVSDVSASAHAQDWIFDELRFGASASVQSGGEREDGVFPEVTIFFDPFGSDSAANWTQKLIRPRIHLGTSIGTGSEATQVFSGFSWTADFNDKLFAEAGFGGLIHTGNLDEEDDRPALGCHLLFHEYIGVGYRFDTHWNVMAQVAHSSHANLCDGPNDGMTRAGVQIGYKF</sequence>